<accession>A0ABR1P9X3</accession>
<reference evidence="2 3" key="1">
    <citation type="submission" date="2024-02" db="EMBL/GenBank/DDBJ databases">
        <title>De novo assembly and annotation of 12 fungi associated with fruit tree decline syndrome in Ontario, Canada.</title>
        <authorList>
            <person name="Sulman M."/>
            <person name="Ellouze W."/>
            <person name="Ilyukhin E."/>
        </authorList>
    </citation>
    <scope>NUCLEOTIDE SEQUENCE [LARGE SCALE GENOMIC DNA]</scope>
    <source>
        <strain evidence="2 3">M169</strain>
    </source>
</reference>
<dbReference type="InterPro" id="IPR008794">
    <property type="entry name" value="Pro_racemase_fam"/>
</dbReference>
<protein>
    <recommendedName>
        <fullName evidence="4">Proline racemase</fullName>
    </recommendedName>
</protein>
<dbReference type="Pfam" id="PF05544">
    <property type="entry name" value="Pro_racemase"/>
    <property type="match status" value="1"/>
</dbReference>
<proteinExistence type="inferred from homology"/>
<dbReference type="PANTHER" id="PTHR33442:SF5">
    <property type="entry name" value="BIFUNCTIONAL TRANS-3-HYDROXY-L-PROLINE DEHYDRATASE_2-EPIMERASE"/>
    <property type="match status" value="1"/>
</dbReference>
<evidence type="ECO:0000256" key="1">
    <source>
        <dbReference type="ARBA" id="ARBA00007529"/>
    </source>
</evidence>
<keyword evidence="3" id="KW-1185">Reference proteome</keyword>
<gene>
    <name evidence="2" type="ORF">SLS63_005839</name>
</gene>
<name>A0ABR1P9X3_DIAER</name>
<comment type="similarity">
    <text evidence="1">Belongs to the proline racemase family.</text>
</comment>
<evidence type="ECO:0000313" key="2">
    <source>
        <dbReference type="EMBL" id="KAK7730269.1"/>
    </source>
</evidence>
<dbReference type="PANTHER" id="PTHR33442">
    <property type="entry name" value="TRANS-3-HYDROXY-L-PROLINE DEHYDRATASE"/>
    <property type="match status" value="1"/>
</dbReference>
<evidence type="ECO:0000313" key="3">
    <source>
        <dbReference type="Proteomes" id="UP001430848"/>
    </source>
</evidence>
<dbReference type="PIRSF" id="PIRSF029792">
    <property type="entry name" value="Pro_racemase"/>
    <property type="match status" value="1"/>
</dbReference>
<dbReference type="EMBL" id="JAKNSF020000026">
    <property type="protein sequence ID" value="KAK7730269.1"/>
    <property type="molecule type" value="Genomic_DNA"/>
</dbReference>
<sequence>MAFGRSFNVVGAHVGGEVCDVVTGGVLDVPGKTMFEKMMYFWQKEDHLRSLLLNEPRGSSAMCANLLLPRSNPEADAGFIIMEHEEYPPMSGANTIAVSTVLLETGMVPMKEPTTTLKLDAPAGLMTVTAECAGGKVRSVEFRNVPAFVWALDLEIDVPGIDHKVTVDIAYGGMWYVLVDAASVGLEIESASGTQLVDVGERIKRAVQAQTDPVHPENPEIRGVSVLEFTAPLRRADEGEDGAGGGNLVATNTVVVSPGRLDRSPCGTGTCARLAVLHARGQLDMGGSFRHRSITGAEFVGTVYAAAKVGGYDAIVPAVRGTAWITAFKQVVLHPEDPFPEGLRVGDKWHVS</sequence>
<dbReference type="SUPFAM" id="SSF54506">
    <property type="entry name" value="Diaminopimelate epimerase-like"/>
    <property type="match status" value="1"/>
</dbReference>
<evidence type="ECO:0008006" key="4">
    <source>
        <dbReference type="Google" id="ProtNLM"/>
    </source>
</evidence>
<dbReference type="SFLD" id="SFLDS00028">
    <property type="entry name" value="Proline_Racemase"/>
    <property type="match status" value="1"/>
</dbReference>
<organism evidence="2 3">
    <name type="scientific">Diaporthe eres</name>
    <name type="common">Phomopsis oblonga</name>
    <dbReference type="NCBI Taxonomy" id="83184"/>
    <lineage>
        <taxon>Eukaryota</taxon>
        <taxon>Fungi</taxon>
        <taxon>Dikarya</taxon>
        <taxon>Ascomycota</taxon>
        <taxon>Pezizomycotina</taxon>
        <taxon>Sordariomycetes</taxon>
        <taxon>Sordariomycetidae</taxon>
        <taxon>Diaporthales</taxon>
        <taxon>Diaporthaceae</taxon>
        <taxon>Diaporthe</taxon>
        <taxon>Diaporthe eres species complex</taxon>
    </lineage>
</organism>
<dbReference type="Gene3D" id="3.10.310.10">
    <property type="entry name" value="Diaminopimelate Epimerase, Chain A, domain 1"/>
    <property type="match status" value="2"/>
</dbReference>
<comment type="caution">
    <text evidence="2">The sequence shown here is derived from an EMBL/GenBank/DDBJ whole genome shotgun (WGS) entry which is preliminary data.</text>
</comment>
<dbReference type="Proteomes" id="UP001430848">
    <property type="component" value="Unassembled WGS sequence"/>
</dbReference>